<name>A0ABN9ZFS9_PIPNA</name>
<evidence type="ECO:0000313" key="1">
    <source>
        <dbReference type="EMBL" id="CAK6435042.1"/>
    </source>
</evidence>
<reference evidence="1" key="1">
    <citation type="submission" date="2023-12" db="EMBL/GenBank/DDBJ databases">
        <authorList>
            <person name="Brown T."/>
        </authorList>
    </citation>
    <scope>NUCLEOTIDE SEQUENCE</scope>
</reference>
<gene>
    <name evidence="1" type="ORF">MPIPNATIZW_LOCUS3348</name>
</gene>
<evidence type="ECO:0000313" key="2">
    <source>
        <dbReference type="Proteomes" id="UP001314169"/>
    </source>
</evidence>
<proteinExistence type="predicted"/>
<sequence>MKLAPAKSTFLFFSLFKMKYKQLHNNKKCFIPAGTLYQNLYSIACLYVISRILLPSLHSCGLGRITLGLILVGCGQGGQPGRTGGTDVSLVLCLKSCCSPPIAVAREMAILHFPDSQRNSGIPYCQGHPQIVVFGVISIKNKTEQPGF</sequence>
<dbReference type="EMBL" id="OY882869">
    <property type="protein sequence ID" value="CAK6435042.1"/>
    <property type="molecule type" value="Genomic_DNA"/>
</dbReference>
<dbReference type="Proteomes" id="UP001314169">
    <property type="component" value="Chromosome 12"/>
</dbReference>
<organism evidence="1 2">
    <name type="scientific">Pipistrellus nathusii</name>
    <name type="common">Nathusius' pipistrelle</name>
    <dbReference type="NCBI Taxonomy" id="59473"/>
    <lineage>
        <taxon>Eukaryota</taxon>
        <taxon>Metazoa</taxon>
        <taxon>Chordata</taxon>
        <taxon>Craniata</taxon>
        <taxon>Vertebrata</taxon>
        <taxon>Euteleostomi</taxon>
        <taxon>Mammalia</taxon>
        <taxon>Eutheria</taxon>
        <taxon>Laurasiatheria</taxon>
        <taxon>Chiroptera</taxon>
        <taxon>Yangochiroptera</taxon>
        <taxon>Vespertilionidae</taxon>
        <taxon>Pipistrellus</taxon>
    </lineage>
</organism>
<keyword evidence="2" id="KW-1185">Reference proteome</keyword>
<accession>A0ABN9ZFS9</accession>
<protein>
    <submittedName>
        <fullName evidence="1">Uncharacterized protein</fullName>
    </submittedName>
</protein>